<accession>A0ABR4CE26</accession>
<protein>
    <submittedName>
        <fullName evidence="2">Uncharacterized protein</fullName>
    </submittedName>
</protein>
<dbReference type="Proteomes" id="UP001595075">
    <property type="component" value="Unassembled WGS sequence"/>
</dbReference>
<evidence type="ECO:0000256" key="1">
    <source>
        <dbReference type="SAM" id="MobiDB-lite"/>
    </source>
</evidence>
<keyword evidence="3" id="KW-1185">Reference proteome</keyword>
<dbReference type="EMBL" id="JAZHXI010000009">
    <property type="protein sequence ID" value="KAL2068190.1"/>
    <property type="molecule type" value="Genomic_DNA"/>
</dbReference>
<reference evidence="2 3" key="1">
    <citation type="journal article" date="2024" name="Commun. Biol.">
        <title>Comparative genomic analysis of thermophilic fungi reveals convergent evolutionary adaptations and gene losses.</title>
        <authorList>
            <person name="Steindorff A.S."/>
            <person name="Aguilar-Pontes M.V."/>
            <person name="Robinson A.J."/>
            <person name="Andreopoulos B."/>
            <person name="LaButti K."/>
            <person name="Kuo A."/>
            <person name="Mondo S."/>
            <person name="Riley R."/>
            <person name="Otillar R."/>
            <person name="Haridas S."/>
            <person name="Lipzen A."/>
            <person name="Grimwood J."/>
            <person name="Schmutz J."/>
            <person name="Clum A."/>
            <person name="Reid I.D."/>
            <person name="Moisan M.C."/>
            <person name="Butler G."/>
            <person name="Nguyen T.T.M."/>
            <person name="Dewar K."/>
            <person name="Conant G."/>
            <person name="Drula E."/>
            <person name="Henrissat B."/>
            <person name="Hansel C."/>
            <person name="Singer S."/>
            <person name="Hutchinson M.I."/>
            <person name="de Vries R.P."/>
            <person name="Natvig D.O."/>
            <person name="Powell A.J."/>
            <person name="Tsang A."/>
            <person name="Grigoriev I.V."/>
        </authorList>
    </citation>
    <scope>NUCLEOTIDE SEQUENCE [LARGE SCALE GENOMIC DNA]</scope>
    <source>
        <strain evidence="2 3">CBS 494.80</strain>
    </source>
</reference>
<comment type="caution">
    <text evidence="2">The sequence shown here is derived from an EMBL/GenBank/DDBJ whole genome shotgun (WGS) entry which is preliminary data.</text>
</comment>
<sequence>MSGDQDKASKLGLAGRLRKIEETAEPSHFKFPAVPESEAKSASELANGPDFSAEKREINTDIKAFGTNFGHTFDTGQGSSSASTHIDEGNENEKDKLLHICQQQNSTEDNGPKSQEGLEQFKFQNQATSGDDHPTHSRNHSGISIPLTEDSFDNVDNNHTGGSPISTPSEGVSMDEKWHSTHATLTQADTAEDLIVEQKPQEPSFLVTPKRQLRPGDLLPRTLESPERILQLIQQNANHWKDLISFSDTFIKAMNSGSQTDKLDCVKSPSYRILLDVGGKSKEVIPDIDLDIIDELNAIVGEISATSIEELADRCPSDRSVDLIAQTTFKSFAPFGGLAHKKNISLWVLCRGTGFLKLTDLETLHTLSRVAEEGRSTFKKREQYNTKGKWYGIHGRRLLLKEAFIINEEISNIPGAFDLTPGPLQNVSSNKLQVMYALAVGDGTVASYQGFTKWATDCRRMQDIIRLETLRRGSSKTFETIDNPRENGFTLIKGACASAFTTLRDNYKECAPPIGWLEGYDRYGRTCWISMENDTFVYKQPEALYCSVSNMMQAILATAFEVKSSLPNGSKKNLAASSSSKPMIYTGRPKGKQRKLEN</sequence>
<name>A0ABR4CE26_9HELO</name>
<feature type="region of interest" description="Disordered" evidence="1">
    <location>
        <begin position="568"/>
        <end position="598"/>
    </location>
</feature>
<proteinExistence type="predicted"/>
<evidence type="ECO:0000313" key="2">
    <source>
        <dbReference type="EMBL" id="KAL2068190.1"/>
    </source>
</evidence>
<evidence type="ECO:0000313" key="3">
    <source>
        <dbReference type="Proteomes" id="UP001595075"/>
    </source>
</evidence>
<organism evidence="2 3">
    <name type="scientific">Oculimacula yallundae</name>
    <dbReference type="NCBI Taxonomy" id="86028"/>
    <lineage>
        <taxon>Eukaryota</taxon>
        <taxon>Fungi</taxon>
        <taxon>Dikarya</taxon>
        <taxon>Ascomycota</taxon>
        <taxon>Pezizomycotina</taxon>
        <taxon>Leotiomycetes</taxon>
        <taxon>Helotiales</taxon>
        <taxon>Ploettnerulaceae</taxon>
        <taxon>Oculimacula</taxon>
    </lineage>
</organism>
<feature type="compositionally biased region" description="Low complexity" evidence="1">
    <location>
        <begin position="570"/>
        <end position="581"/>
    </location>
</feature>
<feature type="region of interest" description="Disordered" evidence="1">
    <location>
        <begin position="1"/>
        <end position="54"/>
    </location>
</feature>
<gene>
    <name evidence="2" type="ORF">VTL71DRAFT_16288</name>
</gene>
<feature type="compositionally biased region" description="Basic and acidic residues" evidence="1">
    <location>
        <begin position="18"/>
        <end position="28"/>
    </location>
</feature>
<feature type="compositionally biased region" description="Basic residues" evidence="1">
    <location>
        <begin position="589"/>
        <end position="598"/>
    </location>
</feature>